<dbReference type="Pfam" id="PF13302">
    <property type="entry name" value="Acetyltransf_3"/>
    <property type="match status" value="1"/>
</dbReference>
<accession>M6Q535</accession>
<organism evidence="2 3">
    <name type="scientific">Leptospira weilii str. UI 13098</name>
    <dbReference type="NCBI Taxonomy" id="1088542"/>
    <lineage>
        <taxon>Bacteria</taxon>
        <taxon>Pseudomonadati</taxon>
        <taxon>Spirochaetota</taxon>
        <taxon>Spirochaetia</taxon>
        <taxon>Leptospirales</taxon>
        <taxon>Leptospiraceae</taxon>
        <taxon>Leptospira</taxon>
    </lineage>
</organism>
<feature type="domain" description="N-acetyltransferase" evidence="1">
    <location>
        <begin position="1"/>
        <end position="154"/>
    </location>
</feature>
<comment type="caution">
    <text evidence="2">The sequence shown here is derived from an EMBL/GenBank/DDBJ whole genome shotgun (WGS) entry which is preliminary data.</text>
</comment>
<keyword evidence="2" id="KW-0808">Transferase</keyword>
<dbReference type="InterPro" id="IPR016181">
    <property type="entry name" value="Acyl_CoA_acyltransferase"/>
</dbReference>
<name>M6Q535_9LEPT</name>
<protein>
    <submittedName>
        <fullName evidence="2">Acetyltransferase (GNAT) domain protein</fullName>
    </submittedName>
</protein>
<evidence type="ECO:0000313" key="3">
    <source>
        <dbReference type="Proteomes" id="UP000012118"/>
    </source>
</evidence>
<gene>
    <name evidence="2" type="ORF">LEP1GSC108_2424</name>
</gene>
<evidence type="ECO:0000259" key="1">
    <source>
        <dbReference type="PROSITE" id="PS51186"/>
    </source>
</evidence>
<reference evidence="2 3" key="1">
    <citation type="submission" date="2013-01" db="EMBL/GenBank/DDBJ databases">
        <authorList>
            <person name="Harkins D.M."/>
            <person name="Durkin A.S."/>
            <person name="Brinkac L.M."/>
            <person name="Haft D.H."/>
            <person name="Selengut J.D."/>
            <person name="Sanka R."/>
            <person name="DePew J."/>
            <person name="Purushe J."/>
            <person name="Chanthongthip A."/>
            <person name="Lattana O."/>
            <person name="Phetsouvanh R."/>
            <person name="Newton P.N."/>
            <person name="Vinetz J.M."/>
            <person name="Sutton G.G."/>
            <person name="Nierman W.C."/>
            <person name="Fouts D.E."/>
        </authorList>
    </citation>
    <scope>NUCLEOTIDE SEQUENCE [LARGE SCALE GENOMIC DNA]</scope>
    <source>
        <strain evidence="2 3">UI 13098</strain>
    </source>
</reference>
<dbReference type="PANTHER" id="PTHR43792:SF1">
    <property type="entry name" value="N-ACETYLTRANSFERASE DOMAIN-CONTAINING PROTEIN"/>
    <property type="match status" value="1"/>
</dbReference>
<dbReference type="PROSITE" id="PS51186">
    <property type="entry name" value="GNAT"/>
    <property type="match status" value="1"/>
</dbReference>
<evidence type="ECO:0000313" key="2">
    <source>
        <dbReference type="EMBL" id="EMN90706.1"/>
    </source>
</evidence>
<keyword evidence="3" id="KW-1185">Reference proteome</keyword>
<proteinExistence type="predicted"/>
<dbReference type="CDD" id="cd04301">
    <property type="entry name" value="NAT_SF"/>
    <property type="match status" value="1"/>
</dbReference>
<dbReference type="SUPFAM" id="SSF55729">
    <property type="entry name" value="Acyl-CoA N-acyltransferases (Nat)"/>
    <property type="match status" value="1"/>
</dbReference>
<dbReference type="Gene3D" id="3.40.630.30">
    <property type="match status" value="1"/>
</dbReference>
<dbReference type="Proteomes" id="UP000012118">
    <property type="component" value="Unassembled WGS sequence"/>
</dbReference>
<sequence>MKPVKATLDNFDDYFELRCDENNIFWTGHEKAPDYEKLKDWYIQNIQRSDRLFFLFYEDGIQKRIIGYLYTDFVNEKRDTIEVGYGVHLRLNGKGYGTKIISFIKDFAIEKMPSVSIIKGWVASNNSGSVRVFIKNGFLKTNKTKSIILKKTGDSVLFEEYIFVIEH</sequence>
<dbReference type="InterPro" id="IPR051531">
    <property type="entry name" value="N-acetyltransferase"/>
</dbReference>
<dbReference type="AlphaFoldDB" id="M6Q535"/>
<dbReference type="InterPro" id="IPR000182">
    <property type="entry name" value="GNAT_dom"/>
</dbReference>
<dbReference type="GO" id="GO:0016747">
    <property type="term" value="F:acyltransferase activity, transferring groups other than amino-acyl groups"/>
    <property type="evidence" value="ECO:0007669"/>
    <property type="project" value="InterPro"/>
</dbReference>
<dbReference type="RefSeq" id="WP_004503062.1">
    <property type="nucleotide sequence ID" value="NZ_AHNU02000039.1"/>
</dbReference>
<dbReference type="EMBL" id="AHNU02000039">
    <property type="protein sequence ID" value="EMN90706.1"/>
    <property type="molecule type" value="Genomic_DNA"/>
</dbReference>
<dbReference type="PANTHER" id="PTHR43792">
    <property type="entry name" value="GNAT FAMILY, PUTATIVE (AFU_ORTHOLOGUE AFUA_3G00765)-RELATED-RELATED"/>
    <property type="match status" value="1"/>
</dbReference>